<gene>
    <name evidence="1" type="ORF">LSINAPIS_LOCUS15267</name>
</gene>
<dbReference type="EMBL" id="FZQP02007023">
    <property type="protein sequence ID" value="VVD05801.1"/>
    <property type="molecule type" value="Genomic_DNA"/>
</dbReference>
<dbReference type="Proteomes" id="UP000324832">
    <property type="component" value="Unassembled WGS sequence"/>
</dbReference>
<name>A0A5E4R654_9NEOP</name>
<dbReference type="AlphaFoldDB" id="A0A5E4R654"/>
<organism evidence="1 2">
    <name type="scientific">Leptidea sinapis</name>
    <dbReference type="NCBI Taxonomy" id="189913"/>
    <lineage>
        <taxon>Eukaryota</taxon>
        <taxon>Metazoa</taxon>
        <taxon>Ecdysozoa</taxon>
        <taxon>Arthropoda</taxon>
        <taxon>Hexapoda</taxon>
        <taxon>Insecta</taxon>
        <taxon>Pterygota</taxon>
        <taxon>Neoptera</taxon>
        <taxon>Endopterygota</taxon>
        <taxon>Lepidoptera</taxon>
        <taxon>Glossata</taxon>
        <taxon>Ditrysia</taxon>
        <taxon>Papilionoidea</taxon>
        <taxon>Pieridae</taxon>
        <taxon>Dismorphiinae</taxon>
        <taxon>Leptidea</taxon>
    </lineage>
</organism>
<evidence type="ECO:0000313" key="1">
    <source>
        <dbReference type="EMBL" id="VVD05801.1"/>
    </source>
</evidence>
<keyword evidence="2" id="KW-1185">Reference proteome</keyword>
<sequence>MSALYKAQVRPHTEYSCHLWSGAP</sequence>
<protein>
    <submittedName>
        <fullName evidence="1">Uncharacterized protein</fullName>
    </submittedName>
</protein>
<evidence type="ECO:0000313" key="2">
    <source>
        <dbReference type="Proteomes" id="UP000324832"/>
    </source>
</evidence>
<proteinExistence type="predicted"/>
<accession>A0A5E4R654</accession>
<reference evidence="1 2" key="1">
    <citation type="submission" date="2017-07" db="EMBL/GenBank/DDBJ databases">
        <authorList>
            <person name="Talla V."/>
            <person name="Backstrom N."/>
        </authorList>
    </citation>
    <scope>NUCLEOTIDE SEQUENCE [LARGE SCALE GENOMIC DNA]</scope>
</reference>